<dbReference type="InterPro" id="IPR000477">
    <property type="entry name" value="RT_dom"/>
</dbReference>
<dbReference type="EMBL" id="BMAT01003665">
    <property type="protein sequence ID" value="GFR60100.1"/>
    <property type="molecule type" value="Genomic_DNA"/>
</dbReference>
<dbReference type="Proteomes" id="UP000762676">
    <property type="component" value="Unassembled WGS sequence"/>
</dbReference>
<accession>A0AAV4EHB2</accession>
<evidence type="ECO:0000313" key="3">
    <source>
        <dbReference type="Proteomes" id="UP000762676"/>
    </source>
</evidence>
<reference evidence="2 3" key="1">
    <citation type="journal article" date="2021" name="Elife">
        <title>Chloroplast acquisition without the gene transfer in kleptoplastic sea slugs, Plakobranchus ocellatus.</title>
        <authorList>
            <person name="Maeda T."/>
            <person name="Takahashi S."/>
            <person name="Yoshida T."/>
            <person name="Shimamura S."/>
            <person name="Takaki Y."/>
            <person name="Nagai Y."/>
            <person name="Toyoda A."/>
            <person name="Suzuki Y."/>
            <person name="Arimoto A."/>
            <person name="Ishii H."/>
            <person name="Satoh N."/>
            <person name="Nishiyama T."/>
            <person name="Hasebe M."/>
            <person name="Maruyama T."/>
            <person name="Minagawa J."/>
            <person name="Obokata J."/>
            <person name="Shigenobu S."/>
        </authorList>
    </citation>
    <scope>NUCLEOTIDE SEQUENCE [LARGE SCALE GENOMIC DNA]</scope>
</reference>
<dbReference type="PANTHER" id="PTHR33064:SF29">
    <property type="entry name" value="PEPTIDASE A2 DOMAIN-CONTAINING PROTEIN-RELATED"/>
    <property type="match status" value="1"/>
</dbReference>
<dbReference type="Gene3D" id="3.10.10.10">
    <property type="entry name" value="HIV Type 1 Reverse Transcriptase, subunit A, domain 1"/>
    <property type="match status" value="1"/>
</dbReference>
<dbReference type="PROSITE" id="PS50878">
    <property type="entry name" value="RT_POL"/>
    <property type="match status" value="1"/>
</dbReference>
<dbReference type="Pfam" id="PF00078">
    <property type="entry name" value="RVT_1"/>
    <property type="match status" value="1"/>
</dbReference>
<dbReference type="InterPro" id="IPR043128">
    <property type="entry name" value="Rev_trsase/Diguanyl_cyclase"/>
</dbReference>
<feature type="domain" description="Reverse transcriptase" evidence="1">
    <location>
        <begin position="1"/>
        <end position="102"/>
    </location>
</feature>
<dbReference type="AlphaFoldDB" id="A0AAV4EHB2"/>
<dbReference type="PANTHER" id="PTHR33064">
    <property type="entry name" value="POL PROTEIN"/>
    <property type="match status" value="1"/>
</dbReference>
<dbReference type="SUPFAM" id="SSF56672">
    <property type="entry name" value="DNA/RNA polymerases"/>
    <property type="match status" value="1"/>
</dbReference>
<dbReference type="InterPro" id="IPR051320">
    <property type="entry name" value="Viral_Replic_Matur_Polypro"/>
</dbReference>
<comment type="caution">
    <text evidence="2">The sequence shown here is derived from an EMBL/GenBank/DDBJ whole genome shotgun (WGS) entry which is preliminary data.</text>
</comment>
<dbReference type="FunFam" id="3.30.70.270:FF:000003">
    <property type="entry name" value="Transposon Ty3-G Gag-Pol polyprotein"/>
    <property type="match status" value="1"/>
</dbReference>
<dbReference type="InterPro" id="IPR043502">
    <property type="entry name" value="DNA/RNA_pol_sf"/>
</dbReference>
<proteinExistence type="predicted"/>
<dbReference type="Gene3D" id="3.30.70.270">
    <property type="match status" value="1"/>
</dbReference>
<evidence type="ECO:0000259" key="1">
    <source>
        <dbReference type="PROSITE" id="PS50878"/>
    </source>
</evidence>
<evidence type="ECO:0000313" key="2">
    <source>
        <dbReference type="EMBL" id="GFR60100.1"/>
    </source>
</evidence>
<sequence length="146" mass="16518">MAEKSKAHTAFRTSRGLMEFNYMPFGLSTAECTFQKAMIDTLGRLDFVASYFDDILIFSYTWQEHVSHVKETLQTLKDAGFTVKPSKTTVGCTSIEFLGHAIEAGIVRSDQTETEKIRNLKIPATKKELRSVLGLLFYLQAIYTSF</sequence>
<keyword evidence="3" id="KW-1185">Reference proteome</keyword>
<dbReference type="CDD" id="cd01647">
    <property type="entry name" value="RT_LTR"/>
    <property type="match status" value="1"/>
</dbReference>
<organism evidence="2 3">
    <name type="scientific">Elysia marginata</name>
    <dbReference type="NCBI Taxonomy" id="1093978"/>
    <lineage>
        <taxon>Eukaryota</taxon>
        <taxon>Metazoa</taxon>
        <taxon>Spiralia</taxon>
        <taxon>Lophotrochozoa</taxon>
        <taxon>Mollusca</taxon>
        <taxon>Gastropoda</taxon>
        <taxon>Heterobranchia</taxon>
        <taxon>Euthyneura</taxon>
        <taxon>Panpulmonata</taxon>
        <taxon>Sacoglossa</taxon>
        <taxon>Placobranchoidea</taxon>
        <taxon>Plakobranchidae</taxon>
        <taxon>Elysia</taxon>
    </lineage>
</organism>
<gene>
    <name evidence="2" type="ORF">ElyMa_001813300</name>
</gene>
<name>A0AAV4EHB2_9GAST</name>
<protein>
    <submittedName>
        <fullName evidence="2">Retrovirus-related Pol polyprotein from transposon opus</fullName>
    </submittedName>
</protein>